<name>A0A6J1QFT1_9HYME</name>
<evidence type="ECO:0000313" key="1">
    <source>
        <dbReference type="Proteomes" id="UP000504618"/>
    </source>
</evidence>
<keyword evidence="1" id="KW-1185">Reference proteome</keyword>
<sequence length="338" mass="39254">MINIRDLGLSVSWPKTDAVFFGHCPRNSVFAYEGQNIKISTSIKYLGVIIDKNWAFNAHVNYVAEKISKVNRALCAILPNLRGPVENKRRLYFSVATSIALYAAPIWSEEFLASENKQRLMRRALRLSALRTTMAYRTVSYEAATLLARVPPLHLYAEFLRRTYLRHRRMKENGTYNEVSAPAVRQEEWDALRDQWRTHVTRANLPGRRTREAIALSFDDWLDRSAGFLTYRITQFLTGHGCFGTYLNKIGKKDSPICRYCDSEEDTPEHTLEVCHFWAIERGELTAVIGQDLSLRNIIARICNSKERWNAFSVFVERVLQRKEEDERRRQQQTLDQG</sequence>
<evidence type="ECO:0000313" key="2">
    <source>
        <dbReference type="RefSeq" id="XP_024879540.1"/>
    </source>
</evidence>
<dbReference type="GeneID" id="112459593"/>
<organism evidence="1 2">
    <name type="scientific">Temnothorax curvispinosus</name>
    <dbReference type="NCBI Taxonomy" id="300111"/>
    <lineage>
        <taxon>Eukaryota</taxon>
        <taxon>Metazoa</taxon>
        <taxon>Ecdysozoa</taxon>
        <taxon>Arthropoda</taxon>
        <taxon>Hexapoda</taxon>
        <taxon>Insecta</taxon>
        <taxon>Pterygota</taxon>
        <taxon>Neoptera</taxon>
        <taxon>Endopterygota</taxon>
        <taxon>Hymenoptera</taxon>
        <taxon>Apocrita</taxon>
        <taxon>Aculeata</taxon>
        <taxon>Formicoidea</taxon>
        <taxon>Formicidae</taxon>
        <taxon>Myrmicinae</taxon>
        <taxon>Temnothorax</taxon>
    </lineage>
</organism>
<dbReference type="OrthoDB" id="7693618at2759"/>
<dbReference type="Proteomes" id="UP000504618">
    <property type="component" value="Unplaced"/>
</dbReference>
<gene>
    <name evidence="2" type="primary">LOC112459593</name>
</gene>
<accession>A0A6J1QFT1</accession>
<dbReference type="RefSeq" id="XP_024879540.1">
    <property type="nucleotide sequence ID" value="XM_025023772.1"/>
</dbReference>
<protein>
    <submittedName>
        <fullName evidence="2">Uncharacterized protein LOC112459593</fullName>
    </submittedName>
</protein>
<dbReference type="AlphaFoldDB" id="A0A6J1QFT1"/>
<reference evidence="2" key="1">
    <citation type="submission" date="2025-08" db="UniProtKB">
        <authorList>
            <consortium name="RefSeq"/>
        </authorList>
    </citation>
    <scope>IDENTIFICATION</scope>
    <source>
        <tissue evidence="2">Whole body</tissue>
    </source>
</reference>
<proteinExistence type="predicted"/>